<evidence type="ECO:0000256" key="1">
    <source>
        <dbReference type="SAM" id="SignalP"/>
    </source>
</evidence>
<organism evidence="2 3">
    <name type="scientific">Cimex lectularius</name>
    <name type="common">Bed bug</name>
    <name type="synonym">Acanthia lectularia</name>
    <dbReference type="NCBI Taxonomy" id="79782"/>
    <lineage>
        <taxon>Eukaryota</taxon>
        <taxon>Metazoa</taxon>
        <taxon>Ecdysozoa</taxon>
        <taxon>Arthropoda</taxon>
        <taxon>Hexapoda</taxon>
        <taxon>Insecta</taxon>
        <taxon>Pterygota</taxon>
        <taxon>Neoptera</taxon>
        <taxon>Paraneoptera</taxon>
        <taxon>Hemiptera</taxon>
        <taxon>Heteroptera</taxon>
        <taxon>Panheteroptera</taxon>
        <taxon>Cimicomorpha</taxon>
        <taxon>Cimicidae</taxon>
        <taxon>Cimex</taxon>
    </lineage>
</organism>
<evidence type="ECO:0000313" key="3">
    <source>
        <dbReference type="Proteomes" id="UP000494040"/>
    </source>
</evidence>
<dbReference type="AlphaFoldDB" id="A0A8I6TGQ7"/>
<dbReference type="Proteomes" id="UP000494040">
    <property type="component" value="Unassembled WGS sequence"/>
</dbReference>
<proteinExistence type="predicted"/>
<accession>A0A8I6TGQ7</accession>
<dbReference type="GeneID" id="106670628"/>
<evidence type="ECO:0000313" key="2">
    <source>
        <dbReference type="EnsemblMetazoa" id="XP_014256637.1"/>
    </source>
</evidence>
<keyword evidence="1" id="KW-0732">Signal</keyword>
<dbReference type="Gene3D" id="3.15.10.50">
    <property type="match status" value="1"/>
</dbReference>
<dbReference type="EnsemblMetazoa" id="XM_014401151.2">
    <property type="protein sequence ID" value="XP_014256637.1"/>
    <property type="gene ID" value="LOC106670628"/>
</dbReference>
<keyword evidence="3" id="KW-1185">Reference proteome</keyword>
<dbReference type="Pfam" id="PF16984">
    <property type="entry name" value="Grp7_allergen"/>
    <property type="match status" value="1"/>
</dbReference>
<dbReference type="RefSeq" id="XP_014256637.1">
    <property type="nucleotide sequence ID" value="XM_014401151.2"/>
</dbReference>
<reference evidence="2" key="1">
    <citation type="submission" date="2022-01" db="UniProtKB">
        <authorList>
            <consortium name="EnsemblMetazoa"/>
        </authorList>
    </citation>
    <scope>IDENTIFICATION</scope>
</reference>
<name>A0A8I6TGQ7_CIMLE</name>
<sequence length="404" mass="46068">MYVFSIFLAVIVASDIVNGSPEILERIVNEFDNNTLERELDEISNTIDAVLKEENSEFSPLQEGYTIEPIYFHANECTVSAFGMKMYEEDVRIVPKTSLTERIISLKVWPKTLLIEGKFKLNRINLRDLYSKASGSFRIIITGLKCEGTAAIVTGSSPSIEWLQLFCDHKGKTTNTQTFPDFVRGPFVERYMDFYFGTDVNKQLERNIDDRLEDSAKLWLTKRLGRMSMIIRQNAKIRSQAYKNSSDQEEVDANEIFDGILGFAVFAIKNHFNDTIKIPDIREGFEKNINYLRYKAELIGIGPSGAIETRVAPIAVRLVIHIDFGNTRKVYLDRFRICHAGKIKVKVTGMGRIIDSIISTITTWVVAMFKNRVLSLVERRIIKHSREALGNVTIDDIITGQLPF</sequence>
<dbReference type="InterPro" id="IPR020234">
    <property type="entry name" value="Mite_allergen_group-7"/>
</dbReference>
<protein>
    <submittedName>
        <fullName evidence="2">Uncharacterized protein</fullName>
    </submittedName>
</protein>
<dbReference type="InterPro" id="IPR038602">
    <property type="entry name" value="Mite_allergen_7_sf"/>
</dbReference>
<feature type="signal peptide" evidence="1">
    <location>
        <begin position="1"/>
        <end position="19"/>
    </location>
</feature>
<dbReference type="OrthoDB" id="8187668at2759"/>
<feature type="chain" id="PRO_5035198546" evidence="1">
    <location>
        <begin position="20"/>
        <end position="404"/>
    </location>
</feature>